<sequence>MTDSWDQNYREIVREYGPPLDRPSLFIFGRDEYIRSESRGNEELKDSAFNPEYERPKSIADKPPISPPPPPPLPPGWSRPKIKEPIAV</sequence>
<feature type="compositionally biased region" description="Pro residues" evidence="1">
    <location>
        <begin position="64"/>
        <end position="77"/>
    </location>
</feature>
<dbReference type="WBParaSite" id="ACRNAN_scaffold6276.g27402.t1">
    <property type="protein sequence ID" value="ACRNAN_scaffold6276.g27402.t1"/>
    <property type="gene ID" value="ACRNAN_scaffold6276.g27402"/>
</dbReference>
<dbReference type="AlphaFoldDB" id="A0A914E7H8"/>
<evidence type="ECO:0000313" key="2">
    <source>
        <dbReference type="Proteomes" id="UP000887540"/>
    </source>
</evidence>
<organism evidence="2 3">
    <name type="scientific">Acrobeloides nanus</name>
    <dbReference type="NCBI Taxonomy" id="290746"/>
    <lineage>
        <taxon>Eukaryota</taxon>
        <taxon>Metazoa</taxon>
        <taxon>Ecdysozoa</taxon>
        <taxon>Nematoda</taxon>
        <taxon>Chromadorea</taxon>
        <taxon>Rhabditida</taxon>
        <taxon>Tylenchina</taxon>
        <taxon>Cephalobomorpha</taxon>
        <taxon>Cephaloboidea</taxon>
        <taxon>Cephalobidae</taxon>
        <taxon>Acrobeloides</taxon>
    </lineage>
</organism>
<evidence type="ECO:0000256" key="1">
    <source>
        <dbReference type="SAM" id="MobiDB-lite"/>
    </source>
</evidence>
<accession>A0A914E7H8</accession>
<evidence type="ECO:0000313" key="3">
    <source>
        <dbReference type="WBParaSite" id="ACRNAN_scaffold6276.g27402.t1"/>
    </source>
</evidence>
<proteinExistence type="predicted"/>
<dbReference type="Proteomes" id="UP000887540">
    <property type="component" value="Unplaced"/>
</dbReference>
<feature type="region of interest" description="Disordered" evidence="1">
    <location>
        <begin position="36"/>
        <end position="88"/>
    </location>
</feature>
<name>A0A914E7H8_9BILA</name>
<feature type="compositionally biased region" description="Basic and acidic residues" evidence="1">
    <location>
        <begin position="36"/>
        <end position="60"/>
    </location>
</feature>
<keyword evidence="2" id="KW-1185">Reference proteome</keyword>
<reference evidence="3" key="1">
    <citation type="submission" date="2022-11" db="UniProtKB">
        <authorList>
            <consortium name="WormBaseParasite"/>
        </authorList>
    </citation>
    <scope>IDENTIFICATION</scope>
</reference>
<protein>
    <submittedName>
        <fullName evidence="3">Uncharacterized protein</fullName>
    </submittedName>
</protein>